<dbReference type="AlphaFoldDB" id="A0A0L0P248"/>
<proteinExistence type="predicted"/>
<sequence>MVSIKIVRPTLVWTISITYLMSRNLTVILVQIKVSPLKVFKVQYGCEIHDLHQDDKQNYLMEMKFYLESMNYFQNHCQYCN</sequence>
<evidence type="ECO:0000313" key="2">
    <source>
        <dbReference type="Proteomes" id="UP000037122"/>
    </source>
</evidence>
<gene>
    <name evidence="1" type="ORF">QG37_02483</name>
</gene>
<dbReference type="Proteomes" id="UP000037122">
    <property type="component" value="Unassembled WGS sequence"/>
</dbReference>
<comment type="caution">
    <text evidence="1">The sequence shown here is derived from an EMBL/GenBank/DDBJ whole genome shotgun (WGS) entry which is preliminary data.</text>
</comment>
<accession>A0A0L0P248</accession>
<dbReference type="EMBL" id="LGST01000018">
    <property type="protein sequence ID" value="KNE00452.1"/>
    <property type="molecule type" value="Genomic_DNA"/>
</dbReference>
<dbReference type="VEuPathDB" id="FungiDB:QG37_02483"/>
<organism evidence="1 2">
    <name type="scientific">Candidozyma auris</name>
    <name type="common">Yeast</name>
    <name type="synonym">Candida auris</name>
    <dbReference type="NCBI Taxonomy" id="498019"/>
    <lineage>
        <taxon>Eukaryota</taxon>
        <taxon>Fungi</taxon>
        <taxon>Dikarya</taxon>
        <taxon>Ascomycota</taxon>
        <taxon>Saccharomycotina</taxon>
        <taxon>Pichiomycetes</taxon>
        <taxon>Metschnikowiaceae</taxon>
        <taxon>Candidozyma</taxon>
    </lineage>
</organism>
<evidence type="ECO:0000313" key="1">
    <source>
        <dbReference type="EMBL" id="KNE00452.1"/>
    </source>
</evidence>
<protein>
    <submittedName>
        <fullName evidence="1">Uncharacterized protein</fullName>
    </submittedName>
</protein>
<name>A0A0L0P248_CANAR</name>
<reference evidence="2" key="1">
    <citation type="journal article" date="2015" name="BMC Genomics">
        <title>Draft genome of a commonly misdiagnosed multidrug resistant pathogen Candida auris.</title>
        <authorList>
            <person name="Chatterjee S."/>
            <person name="Alampalli S.V."/>
            <person name="Nageshan R.K."/>
            <person name="Chettiar S.T."/>
            <person name="Joshi S."/>
            <person name="Tatu U.S."/>
        </authorList>
    </citation>
    <scope>NUCLEOTIDE SEQUENCE [LARGE SCALE GENOMIC DNA]</scope>
    <source>
        <strain evidence="2">6684</strain>
    </source>
</reference>